<accession>A0A9D4XGE4</accession>
<protein>
    <submittedName>
        <fullName evidence="1">Uncharacterized protein</fullName>
    </submittedName>
</protein>
<evidence type="ECO:0000313" key="1">
    <source>
        <dbReference type="EMBL" id="KAI5420539.1"/>
    </source>
</evidence>
<keyword evidence="2" id="KW-1185">Reference proteome</keyword>
<feature type="non-terminal residue" evidence="1">
    <location>
        <position position="108"/>
    </location>
</feature>
<dbReference type="EMBL" id="JAMSHJ010000004">
    <property type="protein sequence ID" value="KAI5420539.1"/>
    <property type="molecule type" value="Genomic_DNA"/>
</dbReference>
<gene>
    <name evidence="1" type="ORF">KIW84_044367</name>
</gene>
<reference evidence="1 2" key="1">
    <citation type="journal article" date="2022" name="Nat. Genet.">
        <title>Improved pea reference genome and pan-genome highlight genomic features and evolutionary characteristics.</title>
        <authorList>
            <person name="Yang T."/>
            <person name="Liu R."/>
            <person name="Luo Y."/>
            <person name="Hu S."/>
            <person name="Wang D."/>
            <person name="Wang C."/>
            <person name="Pandey M.K."/>
            <person name="Ge S."/>
            <person name="Xu Q."/>
            <person name="Li N."/>
            <person name="Li G."/>
            <person name="Huang Y."/>
            <person name="Saxena R.K."/>
            <person name="Ji Y."/>
            <person name="Li M."/>
            <person name="Yan X."/>
            <person name="He Y."/>
            <person name="Liu Y."/>
            <person name="Wang X."/>
            <person name="Xiang C."/>
            <person name="Varshney R.K."/>
            <person name="Ding H."/>
            <person name="Gao S."/>
            <person name="Zong X."/>
        </authorList>
    </citation>
    <scope>NUCLEOTIDE SEQUENCE [LARGE SCALE GENOMIC DNA]</scope>
    <source>
        <strain evidence="1 2">cv. Zhongwan 6</strain>
    </source>
</reference>
<evidence type="ECO:0000313" key="2">
    <source>
        <dbReference type="Proteomes" id="UP001058974"/>
    </source>
</evidence>
<dbReference type="PANTHER" id="PTHR48451">
    <property type="entry name" value="DUF4218 DOMAIN-CONTAINING PROTEIN"/>
    <property type="match status" value="1"/>
</dbReference>
<comment type="caution">
    <text evidence="1">The sequence shown here is derived from an EMBL/GenBank/DDBJ whole genome shotgun (WGS) entry which is preliminary data.</text>
</comment>
<dbReference type="Gramene" id="Psat04G0436700-T1">
    <property type="protein sequence ID" value="KAI5420539.1"/>
    <property type="gene ID" value="KIW84_044367"/>
</dbReference>
<organism evidence="1 2">
    <name type="scientific">Pisum sativum</name>
    <name type="common">Garden pea</name>
    <name type="synonym">Lathyrus oleraceus</name>
    <dbReference type="NCBI Taxonomy" id="3888"/>
    <lineage>
        <taxon>Eukaryota</taxon>
        <taxon>Viridiplantae</taxon>
        <taxon>Streptophyta</taxon>
        <taxon>Embryophyta</taxon>
        <taxon>Tracheophyta</taxon>
        <taxon>Spermatophyta</taxon>
        <taxon>Magnoliopsida</taxon>
        <taxon>eudicotyledons</taxon>
        <taxon>Gunneridae</taxon>
        <taxon>Pentapetalae</taxon>
        <taxon>rosids</taxon>
        <taxon>fabids</taxon>
        <taxon>Fabales</taxon>
        <taxon>Fabaceae</taxon>
        <taxon>Papilionoideae</taxon>
        <taxon>50 kb inversion clade</taxon>
        <taxon>NPAAA clade</taxon>
        <taxon>Hologalegina</taxon>
        <taxon>IRL clade</taxon>
        <taxon>Fabeae</taxon>
        <taxon>Lathyrus</taxon>
    </lineage>
</organism>
<feature type="non-terminal residue" evidence="1">
    <location>
        <position position="1"/>
    </location>
</feature>
<name>A0A9D4XGE4_PEA</name>
<dbReference type="Proteomes" id="UP001058974">
    <property type="component" value="Chromosome 4"/>
</dbReference>
<dbReference type="AlphaFoldDB" id="A0A9D4XGE4"/>
<sequence length="108" mass="12733">STFTLTPMQKLQAHRYLLLNCEVVTPFIEEFRQFIKRSSRSRRLSATEIEKRLVKEFADWFKKRILNPETLSTMSTDLKILARGPLTVQEDLVLITSMVSNFEPWLEK</sequence>
<proteinExistence type="predicted"/>
<dbReference type="PANTHER" id="PTHR48451:SF1">
    <property type="entry name" value="DUF4218 DOMAIN-CONTAINING PROTEIN"/>
    <property type="match status" value="1"/>
</dbReference>